<accession>A0A431TUP2</accession>
<gene>
    <name evidence="1" type="ORF">EJV47_26620</name>
</gene>
<keyword evidence="2" id="KW-1185">Reference proteome</keyword>
<reference evidence="1 2" key="1">
    <citation type="submission" date="2018-12" db="EMBL/GenBank/DDBJ databases">
        <title>Hymenobacter gummosus sp. nov., isolated from a spring.</title>
        <authorList>
            <person name="Nie L."/>
        </authorList>
    </citation>
    <scope>NUCLEOTIDE SEQUENCE [LARGE SCALE GENOMIC DNA]</scope>
    <source>
        <strain evidence="1 2">KCTC 52166</strain>
    </source>
</reference>
<protein>
    <submittedName>
        <fullName evidence="1">Uncharacterized protein</fullName>
    </submittedName>
</protein>
<proteinExistence type="predicted"/>
<dbReference type="AlphaFoldDB" id="A0A431TUP2"/>
<comment type="caution">
    <text evidence="1">The sequence shown here is derived from an EMBL/GenBank/DDBJ whole genome shotgun (WGS) entry which is preliminary data.</text>
</comment>
<dbReference type="Proteomes" id="UP000282184">
    <property type="component" value="Unassembled WGS sequence"/>
</dbReference>
<evidence type="ECO:0000313" key="2">
    <source>
        <dbReference type="Proteomes" id="UP000282184"/>
    </source>
</evidence>
<evidence type="ECO:0000313" key="1">
    <source>
        <dbReference type="EMBL" id="RTQ44946.1"/>
    </source>
</evidence>
<dbReference type="RefSeq" id="WP_126696261.1">
    <property type="nucleotide sequence ID" value="NZ_RXOF01000023.1"/>
</dbReference>
<name>A0A431TUP2_9BACT</name>
<organism evidence="1 2">
    <name type="scientific">Hymenobacter gummosus</name>
    <dbReference type="NCBI Taxonomy" id="1776032"/>
    <lineage>
        <taxon>Bacteria</taxon>
        <taxon>Pseudomonadati</taxon>
        <taxon>Bacteroidota</taxon>
        <taxon>Cytophagia</taxon>
        <taxon>Cytophagales</taxon>
        <taxon>Hymenobacteraceae</taxon>
        <taxon>Hymenobacter</taxon>
    </lineage>
</organism>
<dbReference type="EMBL" id="RXOF01000023">
    <property type="protein sequence ID" value="RTQ44946.1"/>
    <property type="molecule type" value="Genomic_DNA"/>
</dbReference>
<sequence length="198" mass="22036">MRHGFWLLAVVTVALPACVGSRPVPDVALLMQQGQLQPGTSSRPQVVRVLGRGFSQERHALHVNWHNVGDQISRWTTLDYVALGIECTMVEMPTGPTLYRLTLKPPYGHAVLDSIRLGRQRLGQLAQALERPVTSFADSRTLSAYEVQSYVSLDNVRVEARVQLDSATWNRCRRQPAVLDSIVQAAPVDRVIFSRPVS</sequence>